<proteinExistence type="predicted"/>
<organism evidence="1 2">
    <name type="scientific">Rhodococcus qingshengii JCM 15477</name>
    <dbReference type="NCBI Taxonomy" id="1303681"/>
    <lineage>
        <taxon>Bacteria</taxon>
        <taxon>Bacillati</taxon>
        <taxon>Actinomycetota</taxon>
        <taxon>Actinomycetes</taxon>
        <taxon>Mycobacteriales</taxon>
        <taxon>Nocardiaceae</taxon>
        <taxon>Rhodococcus</taxon>
        <taxon>Rhodococcus erythropolis group</taxon>
    </lineage>
</organism>
<accession>A0AB38R9Q7</accession>
<evidence type="ECO:0000313" key="1">
    <source>
        <dbReference type="EMBL" id="UPU42191.1"/>
    </source>
</evidence>
<reference evidence="2" key="1">
    <citation type="journal article" date="2022" name="Environ. Microbiol.">
        <title>Functional analysis, diversity, and distribution of carbendazim hydrolases MheI and CbmA, responsible for the initial step in carbendazim degradation.</title>
        <authorList>
            <person name="Zhang M."/>
            <person name="Bai X."/>
            <person name="Li Q."/>
            <person name="Zhang L."/>
            <person name="Zhu Q."/>
            <person name="Gao S."/>
            <person name="Ke Z."/>
            <person name="Jiang M."/>
            <person name="Hu J."/>
            <person name="Qiu J."/>
            <person name="Hong Q."/>
        </authorList>
    </citation>
    <scope>NUCLEOTIDE SEQUENCE [LARGE SCALE GENOMIC DNA]</scope>
    <source>
        <strain evidence="2">djl-6</strain>
    </source>
</reference>
<evidence type="ECO:0000313" key="2">
    <source>
        <dbReference type="Proteomes" id="UP000831484"/>
    </source>
</evidence>
<keyword evidence="2" id="KW-1185">Reference proteome</keyword>
<dbReference type="AlphaFoldDB" id="A0AB38R9Q7"/>
<protein>
    <submittedName>
        <fullName evidence="1">Uncharacterized protein</fullName>
    </submittedName>
</protein>
<sequence>MNPDDALPADSSSILDGDEFSQKKWKSEKRWAAERRWKRKQYQDWRDTQTLLGNPNNTWTDWENSK</sequence>
<dbReference type="RefSeq" id="WP_064074293.1">
    <property type="nucleotide sequence ID" value="NZ_CP096563.1"/>
</dbReference>
<name>A0AB38R9Q7_RHOSG</name>
<dbReference type="EMBL" id="CP096563">
    <property type="protein sequence ID" value="UPU42191.1"/>
    <property type="molecule type" value="Genomic_DNA"/>
</dbReference>
<dbReference type="Proteomes" id="UP000831484">
    <property type="component" value="Chromosome"/>
</dbReference>
<gene>
    <name evidence="1" type="ORF">M0639_24680</name>
</gene>